<proteinExistence type="inferred from homology"/>
<dbReference type="PROSITE" id="PS51257">
    <property type="entry name" value="PROKAR_LIPOPROTEIN"/>
    <property type="match status" value="1"/>
</dbReference>
<dbReference type="PANTHER" id="PTHR34183:SF1">
    <property type="entry name" value="ENDOLYTIC PEPTIDOGLYCAN TRANSGLYCOSYLASE RLPA"/>
    <property type="match status" value="1"/>
</dbReference>
<dbReference type="Proteomes" id="UP000241436">
    <property type="component" value="Unassembled WGS sequence"/>
</dbReference>
<dbReference type="OrthoDB" id="9779128at2"/>
<dbReference type="HAMAP" id="MF_02071">
    <property type="entry name" value="RlpA"/>
    <property type="match status" value="1"/>
</dbReference>
<evidence type="ECO:0000256" key="3">
    <source>
        <dbReference type="HAMAP-Rule" id="MF_02071"/>
    </source>
</evidence>
<dbReference type="GO" id="GO:0008932">
    <property type="term" value="F:lytic endotransglycosylase activity"/>
    <property type="evidence" value="ECO:0007669"/>
    <property type="project" value="UniProtKB-UniRule"/>
</dbReference>
<reference evidence="6 7" key="1">
    <citation type="submission" date="2017-09" db="EMBL/GenBank/DDBJ databases">
        <title>Bloom of a denitrifying methanotroph, Candidatus Methylomirabilis limnetica, in a deep stratified lake.</title>
        <authorList>
            <person name="Graf J.S."/>
            <person name="Marchant H.K."/>
            <person name="Tienken D."/>
            <person name="Hach P.F."/>
            <person name="Brand A."/>
            <person name="Schubert C.J."/>
            <person name="Kuypers M.M."/>
            <person name="Milucka J."/>
        </authorList>
    </citation>
    <scope>NUCLEOTIDE SEQUENCE [LARGE SCALE GENOMIC DNA]</scope>
    <source>
        <strain evidence="6 7">Zug</strain>
    </source>
</reference>
<comment type="subcellular location">
    <subcellularLocation>
        <location evidence="3">Cell membrane</location>
        <topology evidence="3">Lipid-anchor</topology>
    </subcellularLocation>
</comment>
<protein>
    <recommendedName>
        <fullName evidence="3">Probable endolytic peptidoglycan transglycosylase RlpA</fullName>
        <ecNumber evidence="3">4.2.2.-</ecNumber>
    </recommendedName>
</protein>
<evidence type="ECO:0000256" key="2">
    <source>
        <dbReference type="ARBA" id="ARBA00023316"/>
    </source>
</evidence>
<dbReference type="Pfam" id="PF03330">
    <property type="entry name" value="DPBB_1"/>
    <property type="match status" value="1"/>
</dbReference>
<evidence type="ECO:0000259" key="5">
    <source>
        <dbReference type="Pfam" id="PF03330"/>
    </source>
</evidence>
<dbReference type="InterPro" id="IPR036908">
    <property type="entry name" value="RlpA-like_sf"/>
</dbReference>
<dbReference type="Gene3D" id="2.40.40.10">
    <property type="entry name" value="RlpA-like domain"/>
    <property type="match status" value="1"/>
</dbReference>
<dbReference type="InterPro" id="IPR012997">
    <property type="entry name" value="RplA"/>
</dbReference>
<keyword evidence="3" id="KW-1003">Cell membrane</keyword>
<dbReference type="GO" id="GO:0000270">
    <property type="term" value="P:peptidoglycan metabolic process"/>
    <property type="evidence" value="ECO:0007669"/>
    <property type="project" value="UniProtKB-UniRule"/>
</dbReference>
<reference evidence="7" key="2">
    <citation type="journal article" date="2018" name="Environ. Microbiol.">
        <title>Bloom of a denitrifying methanotroph, 'Candidatus Methylomirabilis limnetica', in a deep stratified lake.</title>
        <authorList>
            <person name="Graf J.S."/>
            <person name="Mayr M.J."/>
            <person name="Marchant H.K."/>
            <person name="Tienken D."/>
            <person name="Hach P.F."/>
            <person name="Brand A."/>
            <person name="Schubert C.J."/>
            <person name="Kuypers M.M."/>
            <person name="Milucka J."/>
        </authorList>
    </citation>
    <scope>NUCLEOTIDE SEQUENCE [LARGE SCALE GENOMIC DNA]</scope>
    <source>
        <strain evidence="7">Zug</strain>
    </source>
</reference>
<keyword evidence="3 6" id="KW-0449">Lipoprotein</keyword>
<gene>
    <name evidence="3" type="primary">rlpA</name>
    <name evidence="6" type="ORF">CLG94_01550</name>
</gene>
<dbReference type="EC" id="4.2.2.-" evidence="3"/>
<keyword evidence="2 3" id="KW-0961">Cell wall biogenesis/degradation</keyword>
<keyword evidence="7" id="KW-1185">Reference proteome</keyword>
<keyword evidence="1 3" id="KW-0456">Lyase</keyword>
<organism evidence="6 7">
    <name type="scientific">Candidatus Methylomirabilis limnetica</name>
    <dbReference type="NCBI Taxonomy" id="2033718"/>
    <lineage>
        <taxon>Bacteria</taxon>
        <taxon>Candidatus Methylomirabilota</taxon>
        <taxon>Candidatus Methylomirabilia</taxon>
        <taxon>Candidatus Methylomirabilales</taxon>
        <taxon>Candidatus Methylomirabilaceae</taxon>
        <taxon>Candidatus Methylomirabilis</taxon>
    </lineage>
</organism>
<dbReference type="GO" id="GO:0071555">
    <property type="term" value="P:cell wall organization"/>
    <property type="evidence" value="ECO:0007669"/>
    <property type="project" value="UniProtKB-KW"/>
</dbReference>
<dbReference type="CDD" id="cd22268">
    <property type="entry name" value="DPBB_RlpA-like"/>
    <property type="match status" value="1"/>
</dbReference>
<evidence type="ECO:0000256" key="4">
    <source>
        <dbReference type="RuleBase" id="RU003495"/>
    </source>
</evidence>
<sequence>MRRLVIVFACSAAAASSGCSVITAPYYAVKNVVQGGVWIVKTTYVVAKGTTKVILTIGEYTYEVVKAPIEWALTHEEIESIDGLPVKEAILQGRIKAAPYVVAGRRYVPMSPAKAKDYREEGLASWYGYESGRMTANGEAFNPNGLSAAHKYLPIPTFVKVTNLENKKSIIVRVNDRGPFPSVHNARSGERIIDLSMGAAKRLEFHDKGVALVRVEAIQVKEE</sequence>
<dbReference type="InterPro" id="IPR009009">
    <property type="entry name" value="RlpA-like_DPBB"/>
</dbReference>
<accession>A0A2T4U111</accession>
<keyword evidence="3" id="KW-0564">Palmitate</keyword>
<dbReference type="NCBIfam" id="TIGR00413">
    <property type="entry name" value="rlpA"/>
    <property type="match status" value="1"/>
</dbReference>
<evidence type="ECO:0000256" key="1">
    <source>
        <dbReference type="ARBA" id="ARBA00023239"/>
    </source>
</evidence>
<dbReference type="EMBL" id="NVQC01000009">
    <property type="protein sequence ID" value="PTL37054.1"/>
    <property type="molecule type" value="Genomic_DNA"/>
</dbReference>
<evidence type="ECO:0000313" key="6">
    <source>
        <dbReference type="EMBL" id="PTL37054.1"/>
    </source>
</evidence>
<dbReference type="GO" id="GO:0009279">
    <property type="term" value="C:cell outer membrane"/>
    <property type="evidence" value="ECO:0007669"/>
    <property type="project" value="TreeGrafter"/>
</dbReference>
<keyword evidence="3" id="KW-0472">Membrane</keyword>
<comment type="caution">
    <text evidence="6">The sequence shown here is derived from an EMBL/GenBank/DDBJ whole genome shotgun (WGS) entry which is preliminary data.</text>
</comment>
<dbReference type="PANTHER" id="PTHR34183">
    <property type="entry name" value="ENDOLYTIC PEPTIDOGLYCAN TRANSGLYCOSYLASE RLPA"/>
    <property type="match status" value="1"/>
</dbReference>
<name>A0A2T4U111_9BACT</name>
<comment type="function">
    <text evidence="3">Lytic transglycosylase with a strong preference for naked glycan strands that lack stem peptides.</text>
</comment>
<evidence type="ECO:0000313" key="7">
    <source>
        <dbReference type="Proteomes" id="UP000241436"/>
    </source>
</evidence>
<dbReference type="InterPro" id="IPR034718">
    <property type="entry name" value="RlpA"/>
</dbReference>
<comment type="similarity">
    <text evidence="3 4">Belongs to the RlpA family.</text>
</comment>
<dbReference type="GO" id="GO:0005886">
    <property type="term" value="C:plasma membrane"/>
    <property type="evidence" value="ECO:0007669"/>
    <property type="project" value="UniProtKB-SubCell"/>
</dbReference>
<dbReference type="AlphaFoldDB" id="A0A2T4U111"/>
<feature type="domain" description="RlpA-like protein double-psi beta-barrel" evidence="5">
    <location>
        <begin position="120"/>
        <end position="214"/>
    </location>
</feature>
<dbReference type="SUPFAM" id="SSF50685">
    <property type="entry name" value="Barwin-like endoglucanases"/>
    <property type="match status" value="1"/>
</dbReference>